<dbReference type="InterPro" id="IPR005805">
    <property type="entry name" value="Rieske_Fe-S_prot_C"/>
</dbReference>
<evidence type="ECO:0000313" key="8">
    <source>
        <dbReference type="Proteomes" id="UP000276770"/>
    </source>
</evidence>
<dbReference type="FunFam" id="2.102.10.10:FF:000014">
    <property type="entry name" value="Oxidoreductase, FAD dependent"/>
    <property type="match status" value="1"/>
</dbReference>
<gene>
    <name evidence="7" type="ORF">D9X91_18685</name>
</gene>
<dbReference type="GO" id="GO:0005737">
    <property type="term" value="C:cytoplasm"/>
    <property type="evidence" value="ECO:0007669"/>
    <property type="project" value="TreeGrafter"/>
</dbReference>
<keyword evidence="8" id="KW-1185">Reference proteome</keyword>
<keyword evidence="5" id="KW-1015">Disulfide bond</keyword>
<evidence type="ECO:0000256" key="1">
    <source>
        <dbReference type="ARBA" id="ARBA00022714"/>
    </source>
</evidence>
<evidence type="ECO:0000256" key="2">
    <source>
        <dbReference type="ARBA" id="ARBA00022723"/>
    </source>
</evidence>
<dbReference type="SUPFAM" id="SSF50022">
    <property type="entry name" value="ISP domain"/>
    <property type="match status" value="1"/>
</dbReference>
<feature type="domain" description="Rieske" evidence="6">
    <location>
        <begin position="423"/>
        <end position="507"/>
    </location>
</feature>
<keyword evidence="4" id="KW-0411">Iron-sulfur</keyword>
<evidence type="ECO:0000256" key="5">
    <source>
        <dbReference type="ARBA" id="ARBA00023157"/>
    </source>
</evidence>
<dbReference type="Gene3D" id="2.102.10.10">
    <property type="entry name" value="Rieske [2Fe-2S] iron-sulphur domain"/>
    <property type="match status" value="1"/>
</dbReference>
<proteinExistence type="predicted"/>
<dbReference type="PANTHER" id="PTHR13847">
    <property type="entry name" value="SARCOSINE DEHYDROGENASE-RELATED"/>
    <property type="match status" value="1"/>
</dbReference>
<dbReference type="InterPro" id="IPR036188">
    <property type="entry name" value="FAD/NAD-bd_sf"/>
</dbReference>
<dbReference type="Proteomes" id="UP000276770">
    <property type="component" value="Unassembled WGS sequence"/>
</dbReference>
<accession>A0A3L7JX94</accession>
<dbReference type="InterPro" id="IPR038010">
    <property type="entry name" value="YhfW_C"/>
</dbReference>
<dbReference type="CDD" id="cd03477">
    <property type="entry name" value="Rieske_YhfW_C"/>
    <property type="match status" value="1"/>
</dbReference>
<reference evidence="7 8" key="1">
    <citation type="submission" date="2018-10" db="EMBL/GenBank/DDBJ databases">
        <title>Falsibacillus sp. genome draft.</title>
        <authorList>
            <person name="Shi S."/>
        </authorList>
    </citation>
    <scope>NUCLEOTIDE SEQUENCE [LARGE SCALE GENOMIC DNA]</scope>
    <source>
        <strain evidence="7 8">GY 10110</strain>
    </source>
</reference>
<dbReference type="PRINTS" id="PR00162">
    <property type="entry name" value="RIESKE"/>
</dbReference>
<keyword evidence="1" id="KW-0001">2Fe-2S</keyword>
<dbReference type="GO" id="GO:0016020">
    <property type="term" value="C:membrane"/>
    <property type="evidence" value="ECO:0007669"/>
    <property type="project" value="InterPro"/>
</dbReference>
<name>A0A3L7JX94_9BACI</name>
<sequence length="507" mass="56070">MSNDWKIPQEPEPIWREGAALASFPPISENMEADVVVIGAGITGVTTAYLLAKDGRKVILAEADRVLNGTTGHTTAKITVGHDLIYNELIQHFGQEKAKQYFLANKAGMEFIEKAVNDLNIDCDFKKQTSYLYATADSSLRNLQKELEAYEKLGIKGDLVERLSIDVPVKSAISLPEQAKFHPVKYLAALLQAFIDMGGTVYEQSVAVDVQESKRMEVIFQNGCKISCDKVAACSHFPFFDGKGFYFARMYAERSYLIAVKPQKAFPGGMYLSVDDPKRSVRSASWRGEDWVLIGGESHKTGQGRDTSDHYAALADFGDRTFGIREYAARWSAQDLITLDKVPYIGPVTGNKSNVLVATGFRKWGMTNGTAAALLFKDVIAGKPHPYADVFNPSRFSADPSIKHFVMQNADVAAHLLKGKLEMVQQSAEDLKKDEGGVVFHNGKRTGGYRDQDGVIHLVDTTCTHLGCECEWNKGDRTWDCPCHGSRFSYEGEVVEGPAKKPLKKIE</sequence>
<dbReference type="InterPro" id="IPR017941">
    <property type="entry name" value="Rieske_2Fe-2S"/>
</dbReference>
<dbReference type="Pfam" id="PF01266">
    <property type="entry name" value="DAO"/>
    <property type="match status" value="1"/>
</dbReference>
<dbReference type="GO" id="GO:0051537">
    <property type="term" value="F:2 iron, 2 sulfur cluster binding"/>
    <property type="evidence" value="ECO:0007669"/>
    <property type="project" value="UniProtKB-KW"/>
</dbReference>
<dbReference type="GO" id="GO:0004497">
    <property type="term" value="F:monooxygenase activity"/>
    <property type="evidence" value="ECO:0007669"/>
    <property type="project" value="UniProtKB-ARBA"/>
</dbReference>
<evidence type="ECO:0000313" key="7">
    <source>
        <dbReference type="EMBL" id="RLQ93062.1"/>
    </source>
</evidence>
<dbReference type="OrthoDB" id="9767869at2"/>
<dbReference type="Gene3D" id="3.30.9.10">
    <property type="entry name" value="D-Amino Acid Oxidase, subunit A, domain 2"/>
    <property type="match status" value="1"/>
</dbReference>
<dbReference type="AlphaFoldDB" id="A0A3L7JX94"/>
<dbReference type="EMBL" id="RCVZ01000017">
    <property type="protein sequence ID" value="RLQ93062.1"/>
    <property type="molecule type" value="Genomic_DNA"/>
</dbReference>
<dbReference type="SUPFAM" id="SSF51971">
    <property type="entry name" value="Nucleotide-binding domain"/>
    <property type="match status" value="1"/>
</dbReference>
<evidence type="ECO:0000256" key="4">
    <source>
        <dbReference type="ARBA" id="ARBA00023014"/>
    </source>
</evidence>
<evidence type="ECO:0000259" key="6">
    <source>
        <dbReference type="PROSITE" id="PS51296"/>
    </source>
</evidence>
<dbReference type="PROSITE" id="PS51296">
    <property type="entry name" value="RIESKE"/>
    <property type="match status" value="1"/>
</dbReference>
<dbReference type="InterPro" id="IPR006076">
    <property type="entry name" value="FAD-dep_OxRdtase"/>
</dbReference>
<dbReference type="GO" id="GO:0016705">
    <property type="term" value="F:oxidoreductase activity, acting on paired donors, with incorporation or reduction of molecular oxygen"/>
    <property type="evidence" value="ECO:0007669"/>
    <property type="project" value="UniProtKB-ARBA"/>
</dbReference>
<dbReference type="RefSeq" id="WP_121682169.1">
    <property type="nucleotide sequence ID" value="NZ_RCVZ01000017.1"/>
</dbReference>
<protein>
    <submittedName>
        <fullName evidence="7">FAD-dependent oxidoreductase</fullName>
    </submittedName>
</protein>
<dbReference type="GO" id="GO:0046872">
    <property type="term" value="F:metal ion binding"/>
    <property type="evidence" value="ECO:0007669"/>
    <property type="project" value="UniProtKB-KW"/>
</dbReference>
<dbReference type="Pfam" id="PF00355">
    <property type="entry name" value="Rieske"/>
    <property type="match status" value="1"/>
</dbReference>
<keyword evidence="3" id="KW-0408">Iron</keyword>
<keyword evidence="2" id="KW-0479">Metal-binding</keyword>
<dbReference type="PANTHER" id="PTHR13847:SF274">
    <property type="entry name" value="RIESKE 2FE-2S IRON-SULFUR PROTEIN YHFW-RELATED"/>
    <property type="match status" value="1"/>
</dbReference>
<dbReference type="InterPro" id="IPR036922">
    <property type="entry name" value="Rieske_2Fe-2S_sf"/>
</dbReference>
<organism evidence="7 8">
    <name type="scientific">Falsibacillus albus</name>
    <dbReference type="NCBI Taxonomy" id="2478915"/>
    <lineage>
        <taxon>Bacteria</taxon>
        <taxon>Bacillati</taxon>
        <taxon>Bacillota</taxon>
        <taxon>Bacilli</taxon>
        <taxon>Bacillales</taxon>
        <taxon>Bacillaceae</taxon>
        <taxon>Falsibacillus</taxon>
    </lineage>
</organism>
<evidence type="ECO:0000256" key="3">
    <source>
        <dbReference type="ARBA" id="ARBA00023004"/>
    </source>
</evidence>
<comment type="caution">
    <text evidence="7">The sequence shown here is derived from an EMBL/GenBank/DDBJ whole genome shotgun (WGS) entry which is preliminary data.</text>
</comment>
<dbReference type="Gene3D" id="3.50.50.60">
    <property type="entry name" value="FAD/NAD(P)-binding domain"/>
    <property type="match status" value="1"/>
</dbReference>